<dbReference type="EMBL" id="BOQN01000022">
    <property type="protein sequence ID" value="GIM90094.1"/>
    <property type="molecule type" value="Genomic_DNA"/>
</dbReference>
<sequence>MLDRAFPVLRWDCLGSPNVGQNLNHAGTKSGSLDRWGYFRPSEWAMGERQNHPIRTRQLQVLLLSFADGGWGVIQDGAN</sequence>
<keyword evidence="2" id="KW-1185">Reference proteome</keyword>
<name>A0A919W177_9ACTN</name>
<protein>
    <submittedName>
        <fullName evidence="1">Uncharacterized protein</fullName>
    </submittedName>
</protein>
<gene>
    <name evidence="1" type="ORF">Ato02nite_018870</name>
</gene>
<accession>A0A919W177</accession>
<dbReference type="Proteomes" id="UP000677082">
    <property type="component" value="Unassembled WGS sequence"/>
</dbReference>
<reference evidence="1 2" key="1">
    <citation type="submission" date="2021-03" db="EMBL/GenBank/DDBJ databases">
        <title>Whole genome shotgun sequence of Actinoplanes toevensis NBRC 105298.</title>
        <authorList>
            <person name="Komaki H."/>
            <person name="Tamura T."/>
        </authorList>
    </citation>
    <scope>NUCLEOTIDE SEQUENCE [LARGE SCALE GENOMIC DNA]</scope>
    <source>
        <strain evidence="1 2">NBRC 105298</strain>
    </source>
</reference>
<evidence type="ECO:0000313" key="1">
    <source>
        <dbReference type="EMBL" id="GIM90094.1"/>
    </source>
</evidence>
<dbReference type="AlphaFoldDB" id="A0A919W177"/>
<comment type="caution">
    <text evidence="1">The sequence shown here is derived from an EMBL/GenBank/DDBJ whole genome shotgun (WGS) entry which is preliminary data.</text>
</comment>
<evidence type="ECO:0000313" key="2">
    <source>
        <dbReference type="Proteomes" id="UP000677082"/>
    </source>
</evidence>
<organism evidence="1 2">
    <name type="scientific">Paractinoplanes toevensis</name>
    <dbReference type="NCBI Taxonomy" id="571911"/>
    <lineage>
        <taxon>Bacteria</taxon>
        <taxon>Bacillati</taxon>
        <taxon>Actinomycetota</taxon>
        <taxon>Actinomycetes</taxon>
        <taxon>Micromonosporales</taxon>
        <taxon>Micromonosporaceae</taxon>
        <taxon>Paractinoplanes</taxon>
    </lineage>
</organism>
<proteinExistence type="predicted"/>